<dbReference type="AlphaFoldDB" id="A0A932QXU5"/>
<proteinExistence type="predicted"/>
<dbReference type="Proteomes" id="UP000753196">
    <property type="component" value="Unassembled WGS sequence"/>
</dbReference>
<dbReference type="EMBL" id="JACQCR010000012">
    <property type="protein sequence ID" value="MBI3630829.1"/>
    <property type="molecule type" value="Genomic_DNA"/>
</dbReference>
<dbReference type="SUPFAM" id="SSF54197">
    <property type="entry name" value="HIT-like"/>
    <property type="match status" value="1"/>
</dbReference>
<evidence type="ECO:0000313" key="1">
    <source>
        <dbReference type="EMBL" id="MBI3630829.1"/>
    </source>
</evidence>
<accession>A0A932QXU5</accession>
<gene>
    <name evidence="1" type="ORF">HY221_00630</name>
</gene>
<dbReference type="InterPro" id="IPR036265">
    <property type="entry name" value="HIT-like_sf"/>
</dbReference>
<dbReference type="Pfam" id="PF11969">
    <property type="entry name" value="DcpS_C"/>
    <property type="match status" value="1"/>
</dbReference>
<protein>
    <submittedName>
        <fullName evidence="1">HIT domain-containing protein</fullName>
    </submittedName>
</protein>
<dbReference type="Gene3D" id="3.30.428.10">
    <property type="entry name" value="HIT-like"/>
    <property type="match status" value="1"/>
</dbReference>
<reference evidence="1" key="1">
    <citation type="submission" date="2020-07" db="EMBL/GenBank/DDBJ databases">
        <title>Huge and variable diversity of episymbiotic CPR bacteria and DPANN archaea in groundwater ecosystems.</title>
        <authorList>
            <person name="He C.Y."/>
            <person name="Keren R."/>
            <person name="Whittaker M."/>
            <person name="Farag I.F."/>
            <person name="Doudna J."/>
            <person name="Cate J.H.D."/>
            <person name="Banfield J.F."/>
        </authorList>
    </citation>
    <scope>NUCLEOTIDE SEQUENCE</scope>
    <source>
        <strain evidence="1">NC_groundwater_973_Pr1_S-0.2um_54_13</strain>
    </source>
</reference>
<evidence type="ECO:0000313" key="2">
    <source>
        <dbReference type="Proteomes" id="UP000753196"/>
    </source>
</evidence>
<comment type="caution">
    <text evidence="1">The sequence shown here is derived from an EMBL/GenBank/DDBJ whole genome shotgun (WGS) entry which is preliminary data.</text>
</comment>
<organism evidence="1 2">
    <name type="scientific">Candidatus Sungiibacteriota bacterium</name>
    <dbReference type="NCBI Taxonomy" id="2750080"/>
    <lineage>
        <taxon>Bacteria</taxon>
        <taxon>Candidatus Sungiibacteriota</taxon>
    </lineage>
</organism>
<name>A0A932QXU5_9BACT</name>
<sequence>MIKKFVNIAGAKDRPRYESTLKQIARSGVCPFCPATMRWHTKPILKRYRGWLITENISVYANAQHHFLIIGRSHKENLEELASRDWNAISFLFNWAIKKFNIKGGGIAMRFGEPAYTGATVRHLHMHLISPHLKKGKAGVVSVTIG</sequence>